<evidence type="ECO:0000256" key="9">
    <source>
        <dbReference type="ARBA" id="ARBA00043939"/>
    </source>
</evidence>
<feature type="transmembrane region" description="Helical" evidence="10">
    <location>
        <begin position="417"/>
        <end position="437"/>
    </location>
</feature>
<evidence type="ECO:0000256" key="2">
    <source>
        <dbReference type="ARBA" id="ARBA00009665"/>
    </source>
</evidence>
<evidence type="ECO:0000256" key="5">
    <source>
        <dbReference type="ARBA" id="ARBA00022592"/>
    </source>
</evidence>
<feature type="transmembrane region" description="Helical" evidence="10">
    <location>
        <begin position="378"/>
        <end position="397"/>
    </location>
</feature>
<dbReference type="CDD" id="cd14476">
    <property type="entry name" value="SPX_PHO1_like"/>
    <property type="match status" value="1"/>
</dbReference>
<evidence type="ECO:0000259" key="12">
    <source>
        <dbReference type="PROSITE" id="PS51382"/>
    </source>
</evidence>
<evidence type="ECO:0000256" key="10">
    <source>
        <dbReference type="SAM" id="Phobius"/>
    </source>
</evidence>
<comment type="subcellular location">
    <subcellularLocation>
        <location evidence="1">Cell membrane</location>
        <topology evidence="1">Multi-pass membrane protein</topology>
    </subcellularLocation>
</comment>
<evidence type="ECO:0000259" key="11">
    <source>
        <dbReference type="PROSITE" id="PS51380"/>
    </source>
</evidence>
<dbReference type="Pfam" id="PF03124">
    <property type="entry name" value="EXS"/>
    <property type="match status" value="1"/>
</dbReference>
<dbReference type="PROSITE" id="PS51382">
    <property type="entry name" value="SPX"/>
    <property type="match status" value="1"/>
</dbReference>
<evidence type="ECO:0000256" key="4">
    <source>
        <dbReference type="ARBA" id="ARBA00022475"/>
    </source>
</evidence>
<organism evidence="13 14">
    <name type="scientific">Lithospermum erythrorhizon</name>
    <name type="common">Purple gromwell</name>
    <name type="synonym">Lithospermum officinale var. erythrorhizon</name>
    <dbReference type="NCBI Taxonomy" id="34254"/>
    <lineage>
        <taxon>Eukaryota</taxon>
        <taxon>Viridiplantae</taxon>
        <taxon>Streptophyta</taxon>
        <taxon>Embryophyta</taxon>
        <taxon>Tracheophyta</taxon>
        <taxon>Spermatophyta</taxon>
        <taxon>Magnoliopsida</taxon>
        <taxon>eudicotyledons</taxon>
        <taxon>Gunneridae</taxon>
        <taxon>Pentapetalae</taxon>
        <taxon>asterids</taxon>
        <taxon>lamiids</taxon>
        <taxon>Boraginales</taxon>
        <taxon>Boraginaceae</taxon>
        <taxon>Boraginoideae</taxon>
        <taxon>Lithospermeae</taxon>
        <taxon>Lithospermum</taxon>
    </lineage>
</organism>
<feature type="transmembrane region" description="Helical" evidence="10">
    <location>
        <begin position="545"/>
        <end position="560"/>
    </location>
</feature>
<dbReference type="PROSITE" id="PS51380">
    <property type="entry name" value="EXS"/>
    <property type="match status" value="1"/>
</dbReference>
<proteinExistence type="inferred from homology"/>
<dbReference type="PANTHER" id="PTHR10783">
    <property type="entry name" value="XENOTROPIC AND POLYTROPIC RETROVIRUS RECEPTOR 1-RELATED"/>
    <property type="match status" value="1"/>
</dbReference>
<dbReference type="GO" id="GO:0016036">
    <property type="term" value="P:cellular response to phosphate starvation"/>
    <property type="evidence" value="ECO:0007669"/>
    <property type="project" value="TreeGrafter"/>
</dbReference>
<accession>A0AAV3RPA0</accession>
<evidence type="ECO:0000313" key="13">
    <source>
        <dbReference type="EMBL" id="GAA0176157.1"/>
    </source>
</evidence>
<dbReference type="InterPro" id="IPR004331">
    <property type="entry name" value="SPX_dom"/>
</dbReference>
<feature type="transmembrane region" description="Helical" evidence="10">
    <location>
        <begin position="603"/>
        <end position="623"/>
    </location>
</feature>
<comment type="function">
    <text evidence="9">May transport inorganic phosphate (Pi).</text>
</comment>
<sequence>MKFGKEFNNQKVPEWIEAYVDYDGLKQILHGVHSSEQTKQPQTPLRVLQQKLGMSRPFSGLNLPQYDVQNTGDIEDQVIATNAMLLDNSRRIYSSRFLLTPGDGRENDILFFQKLDDELNKVYNFYKDKVEIVMGEVNSLNRQMEALVALRIKVMNKDSDAPSSLLSLSTDMESSAPSKVTTPSRAGTEAFAEILARVKISNTLENPMSTIRGLLKDSREKNLRFKKHELREVEERLKIIFIEFYQKLHLLKHFSFMNLSAFSKILKKYEKITSRRVARSYMKMVDDSYLGSSEEVIGLLNRVEEIFVKHFSNSNRRDGMKLLRPKRRREQHRITFFSGFFAGCSVALFIAVILQIQAKKILDREETNLHVDTIFPLYSFYAYIVMHMLLYAANIYFWRRYRINYTFIFGFKQGTELGYRQVFFLSNGLAMLVLATFLAHLHLKMDPRSQDHLLVDFFPLGLFIILLLVVFCPFNIVYRSSRFFLVRCMFHCVCAPLYKVTLSDFFLGDQLTSQVQAIRSLEYYMCYYISGNHSRENNMCHNKDVYNVFYFIIAVIPYWLRFLQCIRRLVEEKDSTQGQNSLKYLSTIIAVVIRTAFELKKTATWEVFAVVFSIIATLVNTYWDIVRDWGLLRRNSKNSFLRDKLVLSHKSVYFIAMVLNVLLRFAWLQLVLTLDIHSLRGIALSSLFSCLEILRRGMWNFFRLENEHLNNVGKYRAFKSVPLPFLYHDDTVESDHKDD</sequence>
<dbReference type="GO" id="GO:0006817">
    <property type="term" value="P:phosphate ion transport"/>
    <property type="evidence" value="ECO:0007669"/>
    <property type="project" value="UniProtKB-KW"/>
</dbReference>
<evidence type="ECO:0000256" key="8">
    <source>
        <dbReference type="ARBA" id="ARBA00023136"/>
    </source>
</evidence>
<feature type="transmembrane region" description="Helical" evidence="10">
    <location>
        <begin position="652"/>
        <end position="670"/>
    </location>
</feature>
<dbReference type="PANTHER" id="PTHR10783:SF104">
    <property type="entry name" value="PHOSPHATE TRANSPORTER PHO1 HOMOLOG 10"/>
    <property type="match status" value="1"/>
</dbReference>
<evidence type="ECO:0000256" key="7">
    <source>
        <dbReference type="ARBA" id="ARBA00022989"/>
    </source>
</evidence>
<keyword evidence="7 10" id="KW-1133">Transmembrane helix</keyword>
<name>A0AAV3RPA0_LITER</name>
<feature type="transmembrane region" description="Helical" evidence="10">
    <location>
        <begin position="457"/>
        <end position="477"/>
    </location>
</feature>
<feature type="domain" description="SPX" evidence="12">
    <location>
        <begin position="1"/>
        <end position="283"/>
    </location>
</feature>
<comment type="caution">
    <text evidence="13">The sequence shown here is derived from an EMBL/GenBank/DDBJ whole genome shotgun (WGS) entry which is preliminary data.</text>
</comment>
<dbReference type="EMBL" id="BAABME010009979">
    <property type="protein sequence ID" value="GAA0176157.1"/>
    <property type="molecule type" value="Genomic_DNA"/>
</dbReference>
<gene>
    <name evidence="13" type="ORF">LIER_29202</name>
</gene>
<dbReference type="GO" id="GO:0000822">
    <property type="term" value="F:inositol hexakisphosphate binding"/>
    <property type="evidence" value="ECO:0007669"/>
    <property type="project" value="TreeGrafter"/>
</dbReference>
<comment type="similarity">
    <text evidence="2">Belongs to the SYG1 (TC 2.A.94) family.</text>
</comment>
<dbReference type="InterPro" id="IPR004342">
    <property type="entry name" value="EXS_C"/>
</dbReference>
<protein>
    <submittedName>
        <fullName evidence="13">Secondary carrier transporter</fullName>
    </submittedName>
</protein>
<feature type="domain" description="EXS" evidence="11">
    <location>
        <begin position="541"/>
        <end position="735"/>
    </location>
</feature>
<keyword evidence="5" id="KW-0592">Phosphate transport</keyword>
<evidence type="ECO:0000256" key="3">
    <source>
        <dbReference type="ARBA" id="ARBA00022448"/>
    </source>
</evidence>
<keyword evidence="14" id="KW-1185">Reference proteome</keyword>
<evidence type="ECO:0000256" key="1">
    <source>
        <dbReference type="ARBA" id="ARBA00004651"/>
    </source>
</evidence>
<dbReference type="InterPro" id="IPR034092">
    <property type="entry name" value="PHO1_SPX"/>
</dbReference>
<keyword evidence="3" id="KW-0813">Transport</keyword>
<dbReference type="AlphaFoldDB" id="A0AAV3RPA0"/>
<dbReference type="Proteomes" id="UP001454036">
    <property type="component" value="Unassembled WGS sequence"/>
</dbReference>
<feature type="transmembrane region" description="Helical" evidence="10">
    <location>
        <begin position="334"/>
        <end position="358"/>
    </location>
</feature>
<dbReference type="Pfam" id="PF03105">
    <property type="entry name" value="SPX"/>
    <property type="match status" value="1"/>
</dbReference>
<evidence type="ECO:0000256" key="6">
    <source>
        <dbReference type="ARBA" id="ARBA00022692"/>
    </source>
</evidence>
<keyword evidence="8 10" id="KW-0472">Membrane</keyword>
<reference evidence="13 14" key="1">
    <citation type="submission" date="2024-01" db="EMBL/GenBank/DDBJ databases">
        <title>The complete chloroplast genome sequence of Lithospermum erythrorhizon: insights into the phylogenetic relationship among Boraginaceae species and the maternal lineages of purple gromwells.</title>
        <authorList>
            <person name="Okada T."/>
            <person name="Watanabe K."/>
        </authorList>
    </citation>
    <scope>NUCLEOTIDE SEQUENCE [LARGE SCALE GENOMIC DNA]</scope>
</reference>
<keyword evidence="6 10" id="KW-0812">Transmembrane</keyword>
<dbReference type="GO" id="GO:0005802">
    <property type="term" value="C:trans-Golgi network"/>
    <property type="evidence" value="ECO:0007669"/>
    <property type="project" value="TreeGrafter"/>
</dbReference>
<keyword evidence="4" id="KW-1003">Cell membrane</keyword>
<evidence type="ECO:0000313" key="14">
    <source>
        <dbReference type="Proteomes" id="UP001454036"/>
    </source>
</evidence>
<dbReference type="GO" id="GO:0005886">
    <property type="term" value="C:plasma membrane"/>
    <property type="evidence" value="ECO:0007669"/>
    <property type="project" value="UniProtKB-SubCell"/>
</dbReference>